<name>A0A3P6DX10_BRAOL</name>
<proteinExistence type="predicted"/>
<dbReference type="GO" id="GO:0010112">
    <property type="term" value="P:regulation of systemic acquired resistance"/>
    <property type="evidence" value="ECO:0007669"/>
    <property type="project" value="InterPro"/>
</dbReference>
<organism evidence="2">
    <name type="scientific">Brassica oleracea</name>
    <name type="common">Wild cabbage</name>
    <dbReference type="NCBI Taxonomy" id="3712"/>
    <lineage>
        <taxon>Eukaryota</taxon>
        <taxon>Viridiplantae</taxon>
        <taxon>Streptophyta</taxon>
        <taxon>Embryophyta</taxon>
        <taxon>Tracheophyta</taxon>
        <taxon>Spermatophyta</taxon>
        <taxon>Magnoliopsida</taxon>
        <taxon>eudicotyledons</taxon>
        <taxon>Gunneridae</taxon>
        <taxon>Pentapetalae</taxon>
        <taxon>rosids</taxon>
        <taxon>malvids</taxon>
        <taxon>Brassicales</taxon>
        <taxon>Brassicaceae</taxon>
        <taxon>Brassiceae</taxon>
        <taxon>Brassica</taxon>
    </lineage>
</organism>
<protein>
    <recommendedName>
        <fullName evidence="3">Protein NIM1-INTERACTING 2</fullName>
    </recommendedName>
</protein>
<sequence length="125" mass="14037">MSSEMKEERREEDNGKACGDEYRGKSSTEVVRTVTEEEVDEFFKILRRLHVATRTVARVNGGDAERELPSKKRKRIQSLGLRSSLDTNEVQDGESDGINRVGLRNLGLDLNCQPEPEAVKCNPSS</sequence>
<feature type="region of interest" description="Disordered" evidence="1">
    <location>
        <begin position="62"/>
        <end position="97"/>
    </location>
</feature>
<feature type="region of interest" description="Disordered" evidence="1">
    <location>
        <begin position="1"/>
        <end position="29"/>
    </location>
</feature>
<reference evidence="2" key="1">
    <citation type="submission" date="2018-11" db="EMBL/GenBank/DDBJ databases">
        <authorList>
            <consortium name="Genoscope - CEA"/>
            <person name="William W."/>
        </authorList>
    </citation>
    <scope>NUCLEOTIDE SEQUENCE</scope>
</reference>
<feature type="compositionally biased region" description="Basic and acidic residues" evidence="1">
    <location>
        <begin position="1"/>
        <end position="26"/>
    </location>
</feature>
<dbReference type="PANTHER" id="PTHR35735:SF8">
    <property type="entry name" value="PROTEIN NIM1-INTERACTING 2"/>
    <property type="match status" value="1"/>
</dbReference>
<accession>A0A3P6DX10</accession>
<dbReference type="AlphaFoldDB" id="A0A3P6DX10"/>
<dbReference type="InterPro" id="IPR034577">
    <property type="entry name" value="NIMIN-2"/>
</dbReference>
<evidence type="ECO:0008006" key="3">
    <source>
        <dbReference type="Google" id="ProtNLM"/>
    </source>
</evidence>
<evidence type="ECO:0000313" key="2">
    <source>
        <dbReference type="EMBL" id="VDD30736.1"/>
    </source>
</evidence>
<dbReference type="PANTHER" id="PTHR35735">
    <property type="entry name" value="PROTEIN NIM1-INTERACTING 2"/>
    <property type="match status" value="1"/>
</dbReference>
<dbReference type="EMBL" id="LR031875">
    <property type="protein sequence ID" value="VDD30736.1"/>
    <property type="molecule type" value="Genomic_DNA"/>
</dbReference>
<evidence type="ECO:0000256" key="1">
    <source>
        <dbReference type="SAM" id="MobiDB-lite"/>
    </source>
</evidence>
<gene>
    <name evidence="2" type="ORF">BOLC9T56059H</name>
</gene>